<dbReference type="SUPFAM" id="SSF53474">
    <property type="entry name" value="alpha/beta-Hydrolases"/>
    <property type="match status" value="1"/>
</dbReference>
<reference evidence="2 3" key="1">
    <citation type="journal article" date="2019" name="Int. J. Syst. Evol. Microbiol.">
        <title>The Global Catalogue of Microorganisms (GCM) 10K type strain sequencing project: providing services to taxonomists for standard genome sequencing and annotation.</title>
        <authorList>
            <consortium name="The Broad Institute Genomics Platform"/>
            <consortium name="The Broad Institute Genome Sequencing Center for Infectious Disease"/>
            <person name="Wu L."/>
            <person name="Ma J."/>
        </authorList>
    </citation>
    <scope>NUCLEOTIDE SEQUENCE [LARGE SCALE GENOMIC DNA]</scope>
    <source>
        <strain evidence="2 3">JCM 14323</strain>
    </source>
</reference>
<comment type="caution">
    <text evidence="2">The sequence shown here is derived from an EMBL/GenBank/DDBJ whole genome shotgun (WGS) entry which is preliminary data.</text>
</comment>
<accession>A0ABN2MJY7</accession>
<dbReference type="PANTHER" id="PTHR43433">
    <property type="entry name" value="HYDROLASE, ALPHA/BETA FOLD FAMILY PROTEIN"/>
    <property type="match status" value="1"/>
</dbReference>
<dbReference type="InterPro" id="IPR029058">
    <property type="entry name" value="AB_hydrolase_fold"/>
</dbReference>
<dbReference type="RefSeq" id="WP_157429216.1">
    <property type="nucleotide sequence ID" value="NZ_BAAANK010000003.1"/>
</dbReference>
<dbReference type="InterPro" id="IPR050471">
    <property type="entry name" value="AB_hydrolase"/>
</dbReference>
<evidence type="ECO:0000259" key="1">
    <source>
        <dbReference type="Pfam" id="PF00561"/>
    </source>
</evidence>
<gene>
    <name evidence="2" type="ORF">GCM10009750_12170</name>
</gene>
<dbReference type="Pfam" id="PF00561">
    <property type="entry name" value="Abhydrolase_1"/>
    <property type="match status" value="1"/>
</dbReference>
<dbReference type="Proteomes" id="UP001501746">
    <property type="component" value="Unassembled WGS sequence"/>
</dbReference>
<dbReference type="PANTHER" id="PTHR43433:SF5">
    <property type="entry name" value="AB HYDROLASE-1 DOMAIN-CONTAINING PROTEIN"/>
    <property type="match status" value="1"/>
</dbReference>
<name>A0ABN2MJY7_9MICO</name>
<evidence type="ECO:0000313" key="2">
    <source>
        <dbReference type="EMBL" id="GAA1830011.1"/>
    </source>
</evidence>
<dbReference type="Gene3D" id="3.40.50.1820">
    <property type="entry name" value="alpha/beta hydrolase"/>
    <property type="match status" value="1"/>
</dbReference>
<feature type="domain" description="AB hydrolase-1" evidence="1">
    <location>
        <begin position="61"/>
        <end position="133"/>
    </location>
</feature>
<keyword evidence="3" id="KW-1185">Reference proteome</keyword>
<dbReference type="InterPro" id="IPR000073">
    <property type="entry name" value="AB_hydrolase_1"/>
</dbReference>
<evidence type="ECO:0000313" key="3">
    <source>
        <dbReference type="Proteomes" id="UP001501746"/>
    </source>
</evidence>
<organism evidence="2 3">
    <name type="scientific">Agromyces salentinus</name>
    <dbReference type="NCBI Taxonomy" id="269421"/>
    <lineage>
        <taxon>Bacteria</taxon>
        <taxon>Bacillati</taxon>
        <taxon>Actinomycetota</taxon>
        <taxon>Actinomycetes</taxon>
        <taxon>Micrococcales</taxon>
        <taxon>Microbacteriaceae</taxon>
        <taxon>Agromyces</taxon>
    </lineage>
</organism>
<dbReference type="GO" id="GO:0016787">
    <property type="term" value="F:hydrolase activity"/>
    <property type="evidence" value="ECO:0007669"/>
    <property type="project" value="UniProtKB-KW"/>
</dbReference>
<proteinExistence type="predicted"/>
<keyword evidence="2" id="KW-0378">Hydrolase</keyword>
<sequence>MRTETFTASDGTEIAFHRIDGGDADASRDRAAPPAIVVGGGPLRGVEYLEDLAGVAADRPLVVLHPRGTPTTGGTSRGFWRDADDLVELADRLGLAEADVVAHSAGTRLALAALARHPERVRTLALLTPAAAWFVDVERDGVEIGRARRDPLVDAALASLTGDEPVDQAGFDRAREIEGPAGYARWGERERVHSAVGAWSLASIDGWFSDIPEDAVARILAAPRHPTLVIAGDQDILVGVRTVEAYAAALGADLVMLDSCGHYPWVEQPAAFRSALGGWLTQD</sequence>
<dbReference type="EMBL" id="BAAANK010000003">
    <property type="protein sequence ID" value="GAA1830011.1"/>
    <property type="molecule type" value="Genomic_DNA"/>
</dbReference>
<protein>
    <submittedName>
        <fullName evidence="2">Alpha/beta hydrolase</fullName>
    </submittedName>
</protein>